<evidence type="ECO:0000259" key="1">
    <source>
        <dbReference type="SMART" id="SM00867"/>
    </source>
</evidence>
<feature type="domain" description="Lipid/polyisoprenoid-binding YceI-like" evidence="1">
    <location>
        <begin position="37"/>
        <end position="199"/>
    </location>
</feature>
<sequence length="202" mass="22496">MKRQFEIWRYTGLMKAFLFICLNLIWISNSAFASPVSYELDQDRSRVSFIYYLNSEPRRGTMPVATSEITIDLANLARSSVRVSLQANGARTGFFLATQAMQGPNVLDTRNHPLIRFESLRVRPNAQGAEITGNLTVRGITRPVTLSARLFRQNAETGGDPSGLSIVLTGSLRRSDFGATGYPNLVSDKINLRILVRISPEN</sequence>
<dbReference type="InterPro" id="IPR007372">
    <property type="entry name" value="Lipid/polyisoprenoid-bd_YceI"/>
</dbReference>
<proteinExistence type="predicted"/>
<dbReference type="RefSeq" id="WP_213888683.1">
    <property type="nucleotide sequence ID" value="NZ_JAGFNU010000004.1"/>
</dbReference>
<keyword evidence="3" id="KW-1185">Reference proteome</keyword>
<dbReference type="SMART" id="SM00867">
    <property type="entry name" value="YceI"/>
    <property type="match status" value="1"/>
</dbReference>
<dbReference type="SUPFAM" id="SSF101874">
    <property type="entry name" value="YceI-like"/>
    <property type="match status" value="1"/>
</dbReference>
<protein>
    <submittedName>
        <fullName evidence="2">YceI family protein</fullName>
    </submittedName>
</protein>
<reference evidence="2 3" key="1">
    <citation type="submission" date="2024-09" db="EMBL/GenBank/DDBJ databases">
        <authorList>
            <person name="Sun Q."/>
            <person name="Mori K."/>
        </authorList>
    </citation>
    <scope>NUCLEOTIDE SEQUENCE [LARGE SCALE GENOMIC DNA]</scope>
    <source>
        <strain evidence="2 3">CECT 8726</strain>
    </source>
</reference>
<dbReference type="Gene3D" id="2.40.128.110">
    <property type="entry name" value="Lipid/polyisoprenoid-binding, YceI-like"/>
    <property type="match status" value="1"/>
</dbReference>
<dbReference type="Pfam" id="PF04264">
    <property type="entry name" value="YceI"/>
    <property type="match status" value="1"/>
</dbReference>
<comment type="caution">
    <text evidence="2">The sequence shown here is derived from an EMBL/GenBank/DDBJ whole genome shotgun (WGS) entry which is preliminary data.</text>
</comment>
<dbReference type="Proteomes" id="UP001589683">
    <property type="component" value="Unassembled WGS sequence"/>
</dbReference>
<dbReference type="InterPro" id="IPR036761">
    <property type="entry name" value="TTHA0802/YceI-like_sf"/>
</dbReference>
<accession>A0ABV5JEI7</accession>
<evidence type="ECO:0000313" key="3">
    <source>
        <dbReference type="Proteomes" id="UP001589683"/>
    </source>
</evidence>
<evidence type="ECO:0000313" key="2">
    <source>
        <dbReference type="EMBL" id="MFB9231876.1"/>
    </source>
</evidence>
<organism evidence="2 3">
    <name type="scientific">Pseudohalocynthiibacter aestuariivivens</name>
    <dbReference type="NCBI Taxonomy" id="1591409"/>
    <lineage>
        <taxon>Bacteria</taxon>
        <taxon>Pseudomonadati</taxon>
        <taxon>Pseudomonadota</taxon>
        <taxon>Alphaproteobacteria</taxon>
        <taxon>Rhodobacterales</taxon>
        <taxon>Paracoccaceae</taxon>
        <taxon>Pseudohalocynthiibacter</taxon>
    </lineage>
</organism>
<gene>
    <name evidence="2" type="ORF">ACFFUT_08770</name>
</gene>
<name>A0ABV5JEI7_9RHOB</name>
<dbReference type="PANTHER" id="PTHR34406:SF1">
    <property type="entry name" value="PROTEIN YCEI"/>
    <property type="match status" value="1"/>
</dbReference>
<dbReference type="PANTHER" id="PTHR34406">
    <property type="entry name" value="PROTEIN YCEI"/>
    <property type="match status" value="1"/>
</dbReference>
<dbReference type="EMBL" id="JBHMEA010000033">
    <property type="protein sequence ID" value="MFB9231876.1"/>
    <property type="molecule type" value="Genomic_DNA"/>
</dbReference>